<name>A0A6P7LL56_BETSP</name>
<dbReference type="GeneID" id="114848466"/>
<gene>
    <name evidence="16" type="primary">LOC114848466</name>
</gene>
<dbReference type="PRINTS" id="PR00248">
    <property type="entry name" value="GPCRMGR"/>
</dbReference>
<feature type="transmembrane region" description="Helical" evidence="12">
    <location>
        <begin position="731"/>
        <end position="753"/>
    </location>
</feature>
<feature type="signal peptide" evidence="13">
    <location>
        <begin position="1"/>
        <end position="24"/>
    </location>
</feature>
<dbReference type="InterPro" id="IPR028082">
    <property type="entry name" value="Peripla_BP_I"/>
</dbReference>
<evidence type="ECO:0000256" key="5">
    <source>
        <dbReference type="ARBA" id="ARBA00022989"/>
    </source>
</evidence>
<dbReference type="OrthoDB" id="5984008at2759"/>
<evidence type="ECO:0000256" key="7">
    <source>
        <dbReference type="ARBA" id="ARBA00023136"/>
    </source>
</evidence>
<dbReference type="Pfam" id="PF00003">
    <property type="entry name" value="7tm_3"/>
    <property type="match status" value="1"/>
</dbReference>
<keyword evidence="4 13" id="KW-0732">Signal</keyword>
<keyword evidence="8" id="KW-0675">Receptor</keyword>
<dbReference type="RefSeq" id="XP_028994782.1">
    <property type="nucleotide sequence ID" value="XM_029138949.3"/>
</dbReference>
<feature type="transmembrane region" description="Helical" evidence="12">
    <location>
        <begin position="581"/>
        <end position="600"/>
    </location>
</feature>
<comment type="subcellular location">
    <subcellularLocation>
        <location evidence="1">Cell membrane</location>
        <topology evidence="1">Multi-pass membrane protein</topology>
    </subcellularLocation>
</comment>
<keyword evidence="9" id="KW-0325">Glycoprotein</keyword>
<feature type="transmembrane region" description="Helical" evidence="12">
    <location>
        <begin position="695"/>
        <end position="719"/>
    </location>
</feature>
<dbReference type="SUPFAM" id="SSF53822">
    <property type="entry name" value="Periplasmic binding protein-like I"/>
    <property type="match status" value="1"/>
</dbReference>
<dbReference type="FunFam" id="3.40.50.2300:FF:000016">
    <property type="entry name" value="Taste 1 receptor member 2"/>
    <property type="match status" value="1"/>
</dbReference>
<evidence type="ECO:0000256" key="11">
    <source>
        <dbReference type="ARBA" id="ARBA00038492"/>
    </source>
</evidence>
<reference evidence="16" key="1">
    <citation type="submission" date="2025-08" db="UniProtKB">
        <authorList>
            <consortium name="RefSeq"/>
        </authorList>
    </citation>
    <scope>IDENTIFICATION</scope>
</reference>
<dbReference type="InParanoid" id="A0A6P7LL56"/>
<evidence type="ECO:0000256" key="2">
    <source>
        <dbReference type="ARBA" id="ARBA00022475"/>
    </source>
</evidence>
<keyword evidence="5 12" id="KW-1133">Transmembrane helix</keyword>
<dbReference type="AlphaFoldDB" id="A0A6P7LL56"/>
<comment type="similarity">
    <text evidence="11">Belongs to the G-protein coupled receptor 3 family. TAS1R subfamily.</text>
</comment>
<dbReference type="InterPro" id="IPR000068">
    <property type="entry name" value="GPCR_3_Ca_sens_rcpt-rel"/>
</dbReference>
<evidence type="ECO:0000256" key="9">
    <source>
        <dbReference type="ARBA" id="ARBA00023180"/>
    </source>
</evidence>
<sequence>MFLRFVSAMSGLCLCLSQMPFLRAYSPGDIIIGGLFPLHVTTNRSTTPGPLFCSDYDVSVFLLTQVMIHTIDQINLNTSSLSNLTLGYDIYDTCGDVSVAMLATLQLLKSQSNPKIKAVIGARNSEVSVATARVTALSSLAQISYSSTSEVLSNKMKFPTFLRTISSDKYQTQGITELVKQFNWKTVAIIGSDDDYGKSGSGSLETLFSQSDICIEFINILPDNFNSSYLADLVHTVNESFAEAIIMFTKEINVHMIMKAAVTNRLNRTWIASDSWAKSTYVSTIKDIVLAGQVFGFISKKNEVPGFVNYVNSSFSKTNNTFLEHFLTCCSKSKETGQSCSLTNEFGNCNNISSLVNYIDYASSYNTYLAVHVVYEGLLNLLKCGVQPCEQRNFTAAELLMEIKKVNFTVNNTPIWFDANGDPSLGYDIVHWNVTESIVDFRRIGEYQPNYPKDIKILKNDLVSKLQSVTVTIYNCSKTCRPGQQLKEQNKKCCKKCVPCEDGEYSNKSAQTCTACGPRLYSSPERDLCLIKTEDMLQWFDPLSIVLTTFGGLGIIVTVVFAVLFRIYLHTPIVKAVGGKLCFLELFSLLTCFCLSFTLIGKPTKISCMVGLPVFGIAFSLCISCILSNLFQILVGFSFKLNMGSWLKKLNQPAAVVTVISGIQLALFVSWLYLYPPFPVETILSDIILHECDNGSTAFFIATTGYNAFLGLTCLIFAFKGKKLPDLYKNAYLITISMLLFLIIWLLFIQIYINNYGKKKTATEGGAILISSYSILLCHLAPKCYIMLFKKELNNETAITEYIRKHFERRETPVVNS</sequence>
<dbReference type="GO" id="GO:0050909">
    <property type="term" value="P:sensory perception of taste"/>
    <property type="evidence" value="ECO:0007669"/>
    <property type="project" value="UniProtKB-ARBA"/>
</dbReference>
<evidence type="ECO:0000256" key="6">
    <source>
        <dbReference type="ARBA" id="ARBA00023040"/>
    </source>
</evidence>
<organism evidence="15 16">
    <name type="scientific">Betta splendens</name>
    <name type="common">Siamese fighting fish</name>
    <dbReference type="NCBI Taxonomy" id="158456"/>
    <lineage>
        <taxon>Eukaryota</taxon>
        <taxon>Metazoa</taxon>
        <taxon>Chordata</taxon>
        <taxon>Craniata</taxon>
        <taxon>Vertebrata</taxon>
        <taxon>Euteleostomi</taxon>
        <taxon>Actinopterygii</taxon>
        <taxon>Neopterygii</taxon>
        <taxon>Teleostei</taxon>
        <taxon>Neoteleostei</taxon>
        <taxon>Acanthomorphata</taxon>
        <taxon>Anabantaria</taxon>
        <taxon>Anabantiformes</taxon>
        <taxon>Anabantoidei</taxon>
        <taxon>Osphronemidae</taxon>
        <taxon>Betta</taxon>
    </lineage>
</organism>
<keyword evidence="15" id="KW-1185">Reference proteome</keyword>
<keyword evidence="10" id="KW-0807">Transducer</keyword>
<evidence type="ECO:0000256" key="8">
    <source>
        <dbReference type="ARBA" id="ARBA00023170"/>
    </source>
</evidence>
<keyword evidence="3 12" id="KW-0812">Transmembrane</keyword>
<feature type="transmembrane region" description="Helical" evidence="12">
    <location>
        <begin position="765"/>
        <end position="782"/>
    </location>
</feature>
<dbReference type="FunFam" id="2.10.50.30:FF:000004">
    <property type="entry name" value="Taste receptor type 1 member 3-like protein"/>
    <property type="match status" value="1"/>
</dbReference>
<evidence type="ECO:0000259" key="14">
    <source>
        <dbReference type="PROSITE" id="PS50259"/>
    </source>
</evidence>
<dbReference type="InterPro" id="IPR038550">
    <property type="entry name" value="GPCR_3_9-Cys_sf"/>
</dbReference>
<evidence type="ECO:0000313" key="15">
    <source>
        <dbReference type="Proteomes" id="UP000515150"/>
    </source>
</evidence>
<feature type="transmembrane region" description="Helical" evidence="12">
    <location>
        <begin position="654"/>
        <end position="675"/>
    </location>
</feature>
<dbReference type="Pfam" id="PF01094">
    <property type="entry name" value="ANF_receptor"/>
    <property type="match status" value="1"/>
</dbReference>
<dbReference type="InterPro" id="IPR017978">
    <property type="entry name" value="GPCR_3_C"/>
</dbReference>
<feature type="transmembrane region" description="Helical" evidence="12">
    <location>
        <begin position="545"/>
        <end position="569"/>
    </location>
</feature>
<evidence type="ECO:0000313" key="16">
    <source>
        <dbReference type="RefSeq" id="XP_028994782.1"/>
    </source>
</evidence>
<dbReference type="GO" id="GO:0004930">
    <property type="term" value="F:G protein-coupled receptor activity"/>
    <property type="evidence" value="ECO:0007669"/>
    <property type="project" value="UniProtKB-KW"/>
</dbReference>
<dbReference type="InterPro" id="IPR001828">
    <property type="entry name" value="ANF_lig-bd_rcpt"/>
</dbReference>
<dbReference type="Proteomes" id="UP000515150">
    <property type="component" value="Chromosome 22"/>
</dbReference>
<evidence type="ECO:0000256" key="12">
    <source>
        <dbReference type="SAM" id="Phobius"/>
    </source>
</evidence>
<feature type="transmembrane region" description="Helical" evidence="12">
    <location>
        <begin position="612"/>
        <end position="634"/>
    </location>
</feature>
<dbReference type="InterPro" id="IPR000337">
    <property type="entry name" value="GPCR_3"/>
</dbReference>
<evidence type="ECO:0000256" key="13">
    <source>
        <dbReference type="SAM" id="SignalP"/>
    </source>
</evidence>
<dbReference type="Gene3D" id="2.10.50.30">
    <property type="entry name" value="GPCR, family 3, nine cysteines domain"/>
    <property type="match status" value="1"/>
</dbReference>
<evidence type="ECO:0000256" key="4">
    <source>
        <dbReference type="ARBA" id="ARBA00022729"/>
    </source>
</evidence>
<accession>A0A6P7LL56</accession>
<dbReference type="PANTHER" id="PTHR24061:SF422">
    <property type="entry name" value="G-PROTEIN COUPLED RECEPTORS FAMILY 3 PROFILE DOMAIN-CONTAINING PROTEIN"/>
    <property type="match status" value="1"/>
</dbReference>
<dbReference type="PROSITE" id="PS50259">
    <property type="entry name" value="G_PROTEIN_RECEP_F3_4"/>
    <property type="match status" value="1"/>
</dbReference>
<dbReference type="GO" id="GO:0005886">
    <property type="term" value="C:plasma membrane"/>
    <property type="evidence" value="ECO:0007669"/>
    <property type="project" value="UniProtKB-SubCell"/>
</dbReference>
<feature type="chain" id="PRO_5027850618" evidence="13">
    <location>
        <begin position="25"/>
        <end position="817"/>
    </location>
</feature>
<evidence type="ECO:0000256" key="1">
    <source>
        <dbReference type="ARBA" id="ARBA00004651"/>
    </source>
</evidence>
<proteinExistence type="inferred from homology"/>
<protein>
    <submittedName>
        <fullName evidence="16">G-protein coupled receptor family C group 6 member A-like</fullName>
    </submittedName>
</protein>
<keyword evidence="6" id="KW-0297">G-protein coupled receptor</keyword>
<evidence type="ECO:0000256" key="10">
    <source>
        <dbReference type="ARBA" id="ARBA00023224"/>
    </source>
</evidence>
<feature type="domain" description="G-protein coupled receptors family 3 profile" evidence="14">
    <location>
        <begin position="543"/>
        <end position="803"/>
    </location>
</feature>
<evidence type="ECO:0000256" key="3">
    <source>
        <dbReference type="ARBA" id="ARBA00022692"/>
    </source>
</evidence>
<dbReference type="Gene3D" id="3.40.50.2300">
    <property type="match status" value="2"/>
</dbReference>
<keyword evidence="7 12" id="KW-0472">Membrane</keyword>
<keyword evidence="2" id="KW-1003">Cell membrane</keyword>
<dbReference type="KEGG" id="bspl:114848466"/>
<dbReference type="PANTHER" id="PTHR24061">
    <property type="entry name" value="CALCIUM-SENSING RECEPTOR-RELATED"/>
    <property type="match status" value="1"/>
</dbReference>